<dbReference type="Proteomes" id="UP001338125">
    <property type="component" value="Unassembled WGS sequence"/>
</dbReference>
<dbReference type="EMBL" id="JAVFKD010000013">
    <property type="protein sequence ID" value="KAK5991792.1"/>
    <property type="molecule type" value="Genomic_DNA"/>
</dbReference>
<gene>
    <name evidence="1" type="ORF">PT974_07826</name>
</gene>
<evidence type="ECO:0000313" key="1">
    <source>
        <dbReference type="EMBL" id="KAK5991792.1"/>
    </source>
</evidence>
<keyword evidence="2" id="KW-1185">Reference proteome</keyword>
<evidence type="ECO:0000313" key="2">
    <source>
        <dbReference type="Proteomes" id="UP001338125"/>
    </source>
</evidence>
<reference evidence="1 2" key="1">
    <citation type="submission" date="2024-01" db="EMBL/GenBank/DDBJ databases">
        <title>Complete genome of Cladobotryum mycophilum ATHUM6906.</title>
        <authorList>
            <person name="Christinaki A.C."/>
            <person name="Myridakis A.I."/>
            <person name="Kouvelis V.N."/>
        </authorList>
    </citation>
    <scope>NUCLEOTIDE SEQUENCE [LARGE SCALE GENOMIC DNA]</scope>
    <source>
        <strain evidence="1 2">ATHUM6906</strain>
    </source>
</reference>
<name>A0ABR0SHZ8_9HYPO</name>
<proteinExistence type="predicted"/>
<protein>
    <submittedName>
        <fullName evidence="1">Uncharacterized protein</fullName>
    </submittedName>
</protein>
<comment type="caution">
    <text evidence="1">The sequence shown here is derived from an EMBL/GenBank/DDBJ whole genome shotgun (WGS) entry which is preliminary data.</text>
</comment>
<organism evidence="1 2">
    <name type="scientific">Cladobotryum mycophilum</name>
    <dbReference type="NCBI Taxonomy" id="491253"/>
    <lineage>
        <taxon>Eukaryota</taxon>
        <taxon>Fungi</taxon>
        <taxon>Dikarya</taxon>
        <taxon>Ascomycota</taxon>
        <taxon>Pezizomycotina</taxon>
        <taxon>Sordariomycetes</taxon>
        <taxon>Hypocreomycetidae</taxon>
        <taxon>Hypocreales</taxon>
        <taxon>Hypocreaceae</taxon>
        <taxon>Cladobotryum</taxon>
    </lineage>
</organism>
<sequence>MSTEVVEIIKAVVSEVRWLLAPKNMDSNSPDASAQDLAHFEQLVISRNGDPELFDTLLHELGEEFIMLYKWPILGVVYNLYDQTLSFLDLKEIDDSIKIWMIWIWREV</sequence>
<accession>A0ABR0SHZ8</accession>